<sequence length="388" mass="43572">MRVNVYGWALTVLALATSCSVTAPIARRGYNATAVHTPRTIREQPKNNAGNGYFLNRKSDGTKEYFIPAKVIDGERMMCLTLDEVTVVARSRSLPERMGCVNVDFIVTMPKGLQGNGRTVTVTPVLHRNGRRIPLQALAIRGGLFAGVQERDYWQYGRFLDRFVPDSLRAVRAFRRFVRYPYPKNVRLDSIVAHAADISCHYTQSVPTAEAGNRLRITLESYVTGLDGSRIDLPASDTLEYVISSMISFVDTATRYVNRVVERYAEVEARHRLAFQVGDTCILDIPGDNRIQLERIGALMQRITEQKEFHVDSIVLTASSSPDGAFGRNGELARKRAKALRSYLCSRFPDSGADTLIRIRWVAEDWPELARLIRNDPGIGGREKILHL</sequence>
<accession>A0A379MTR9</accession>
<gene>
    <name evidence="2" type="ORF">NCTC11190_01357</name>
</gene>
<evidence type="ECO:0008006" key="4">
    <source>
        <dbReference type="Google" id="ProtNLM"/>
    </source>
</evidence>
<evidence type="ECO:0000313" key="3">
    <source>
        <dbReference type="Proteomes" id="UP000255233"/>
    </source>
</evidence>
<evidence type="ECO:0000256" key="1">
    <source>
        <dbReference type="SAM" id="SignalP"/>
    </source>
</evidence>
<dbReference type="OrthoDB" id="1098150at2"/>
<dbReference type="EMBL" id="UGVL01000001">
    <property type="protein sequence ID" value="SUE34139.1"/>
    <property type="molecule type" value="Genomic_DNA"/>
</dbReference>
<dbReference type="AlphaFoldDB" id="A0A379MTR9"/>
<dbReference type="Proteomes" id="UP000255233">
    <property type="component" value="Unassembled WGS sequence"/>
</dbReference>
<reference evidence="2 3" key="1">
    <citation type="submission" date="2018-06" db="EMBL/GenBank/DDBJ databases">
        <authorList>
            <consortium name="Pathogen Informatics"/>
            <person name="Doyle S."/>
        </authorList>
    </citation>
    <scope>NUCLEOTIDE SEQUENCE [LARGE SCALE GENOMIC DNA]</scope>
    <source>
        <strain evidence="2 3">NCTC11190</strain>
    </source>
</reference>
<feature type="signal peptide" evidence="1">
    <location>
        <begin position="1"/>
        <end position="23"/>
    </location>
</feature>
<dbReference type="PROSITE" id="PS51257">
    <property type="entry name" value="PROKAR_LIPOPROTEIN"/>
    <property type="match status" value="1"/>
</dbReference>
<dbReference type="RefSeq" id="WP_115356414.1">
    <property type="nucleotide sequence ID" value="NZ_UGVL01000001.1"/>
</dbReference>
<dbReference type="STRING" id="880526.GCA_000427365_02295"/>
<evidence type="ECO:0000313" key="2">
    <source>
        <dbReference type="EMBL" id="SUE34139.1"/>
    </source>
</evidence>
<feature type="chain" id="PRO_5016847217" description="Outer membrane protein and related peptidoglycan-associated (Lipo)proteins" evidence="1">
    <location>
        <begin position="24"/>
        <end position="388"/>
    </location>
</feature>
<organism evidence="2 3">
    <name type="scientific">Rikenella microfusus</name>
    <dbReference type="NCBI Taxonomy" id="28139"/>
    <lineage>
        <taxon>Bacteria</taxon>
        <taxon>Pseudomonadati</taxon>
        <taxon>Bacteroidota</taxon>
        <taxon>Bacteroidia</taxon>
        <taxon>Bacteroidales</taxon>
        <taxon>Rikenellaceae</taxon>
        <taxon>Rikenella</taxon>
    </lineage>
</organism>
<keyword evidence="3" id="KW-1185">Reference proteome</keyword>
<protein>
    <recommendedName>
        <fullName evidence="4">Outer membrane protein and related peptidoglycan-associated (Lipo)proteins</fullName>
    </recommendedName>
</protein>
<keyword evidence="1" id="KW-0732">Signal</keyword>
<proteinExistence type="predicted"/>
<name>A0A379MTR9_9BACT</name>